<sequence length="393" mass="43731">MTDIRTHGLQLDFIALKYEEPRAFVETYGFAGSQGFVHIDAVLMHPEGHASETLFVFMHPTAAQHVLPVPRALASQGCHVLCAQNRYFRNDTALIFEKTILDLGAHIRHAKEVLGYKKIVLVGWSGGGPLTTFYQSQAENPTITSTPAGDPVNIRDARLIPADALIFQAASISRAQILADYIDPSVLDEANPDRRDASLDIYDPANTNQPPYSAAFIERYRAAQYARIRRITSWVKQQIAELKSRGSVELEQGFVTHRTMADPRWLDVTIDPNDRKAGMSFIGDPRSANNGPAGFARFSSLRSWLSQWSIDDSVANAEECVRHIRVPLLAIENSADDAAPTSHMKAVYNAAASPDKMLKVIEGANHYYTGRPELLEEACRLMTSWLRERKLLA</sequence>
<gene>
    <name evidence="1" type="ORF">ACFQND_26795</name>
</gene>
<dbReference type="Proteomes" id="UP001596270">
    <property type="component" value="Unassembled WGS sequence"/>
</dbReference>
<accession>A0ABW1U4M3</accession>
<comment type="caution">
    <text evidence="1">The sequence shown here is derived from an EMBL/GenBank/DDBJ whole genome shotgun (WGS) entry which is preliminary data.</text>
</comment>
<evidence type="ECO:0000313" key="1">
    <source>
        <dbReference type="EMBL" id="MFC6284851.1"/>
    </source>
</evidence>
<organism evidence="1 2">
    <name type="scientific">Polaromonas aquatica</name>
    <dbReference type="NCBI Taxonomy" id="332657"/>
    <lineage>
        <taxon>Bacteria</taxon>
        <taxon>Pseudomonadati</taxon>
        <taxon>Pseudomonadota</taxon>
        <taxon>Betaproteobacteria</taxon>
        <taxon>Burkholderiales</taxon>
        <taxon>Comamonadaceae</taxon>
        <taxon>Polaromonas</taxon>
    </lineage>
</organism>
<dbReference type="GO" id="GO:0016787">
    <property type="term" value="F:hydrolase activity"/>
    <property type="evidence" value="ECO:0007669"/>
    <property type="project" value="UniProtKB-KW"/>
</dbReference>
<dbReference type="Gene3D" id="3.40.50.1820">
    <property type="entry name" value="alpha/beta hydrolase"/>
    <property type="match status" value="2"/>
</dbReference>
<dbReference type="RefSeq" id="WP_371439477.1">
    <property type="nucleotide sequence ID" value="NZ_JBHSRS010000084.1"/>
</dbReference>
<reference evidence="2" key="1">
    <citation type="journal article" date="2019" name="Int. J. Syst. Evol. Microbiol.">
        <title>The Global Catalogue of Microorganisms (GCM) 10K type strain sequencing project: providing services to taxonomists for standard genome sequencing and annotation.</title>
        <authorList>
            <consortium name="The Broad Institute Genomics Platform"/>
            <consortium name="The Broad Institute Genome Sequencing Center for Infectious Disease"/>
            <person name="Wu L."/>
            <person name="Ma J."/>
        </authorList>
    </citation>
    <scope>NUCLEOTIDE SEQUENCE [LARGE SCALE GENOMIC DNA]</scope>
    <source>
        <strain evidence="2">CCUG 39402</strain>
    </source>
</reference>
<name>A0ABW1U4M3_9BURK</name>
<keyword evidence="2" id="KW-1185">Reference proteome</keyword>
<keyword evidence="1" id="KW-0378">Hydrolase</keyword>
<dbReference type="InterPro" id="IPR029058">
    <property type="entry name" value="AB_hydrolase_fold"/>
</dbReference>
<dbReference type="SUPFAM" id="SSF53474">
    <property type="entry name" value="alpha/beta-Hydrolases"/>
    <property type="match status" value="1"/>
</dbReference>
<evidence type="ECO:0000313" key="2">
    <source>
        <dbReference type="Proteomes" id="UP001596270"/>
    </source>
</evidence>
<dbReference type="EMBL" id="JBHSRS010000084">
    <property type="protein sequence ID" value="MFC6284851.1"/>
    <property type="molecule type" value="Genomic_DNA"/>
</dbReference>
<proteinExistence type="predicted"/>
<protein>
    <submittedName>
        <fullName evidence="1">Alpha/beta hydrolase</fullName>
    </submittedName>
</protein>